<reference evidence="3" key="1">
    <citation type="journal article" date="2019" name="Int. J. Syst. Evol. Microbiol.">
        <title>The Global Catalogue of Microorganisms (GCM) 10K type strain sequencing project: providing services to taxonomists for standard genome sequencing and annotation.</title>
        <authorList>
            <consortium name="The Broad Institute Genomics Platform"/>
            <consortium name="The Broad Institute Genome Sequencing Center for Infectious Disease"/>
            <person name="Wu L."/>
            <person name="Ma J."/>
        </authorList>
    </citation>
    <scope>NUCLEOTIDE SEQUENCE [LARGE SCALE GENOMIC DNA]</scope>
    <source>
        <strain evidence="3">JCM 6924</strain>
    </source>
</reference>
<accession>A0ABP6B3U0</accession>
<comment type="caution">
    <text evidence="2">The sequence shown here is derived from an EMBL/GenBank/DDBJ whole genome shotgun (WGS) entry which is preliminary data.</text>
</comment>
<gene>
    <name evidence="2" type="ORF">GCM10010423_29740</name>
</gene>
<dbReference type="EMBL" id="BAAATM010000009">
    <property type="protein sequence ID" value="GAA2532159.1"/>
    <property type="molecule type" value="Genomic_DNA"/>
</dbReference>
<proteinExistence type="predicted"/>
<evidence type="ECO:0000256" key="1">
    <source>
        <dbReference type="SAM" id="MobiDB-lite"/>
    </source>
</evidence>
<sequence>MAMKGTTARTSWNAPCAPRGALFAHHGHPDAEPGPPWRPWKTSAATTTLQWWASVGIAGGIHDDHARIGNVIASTDAVTYENRKLNPQDTRRRGEHRQV</sequence>
<dbReference type="InterPro" id="IPR035994">
    <property type="entry name" value="Nucleoside_phosphorylase_sf"/>
</dbReference>
<evidence type="ECO:0000313" key="2">
    <source>
        <dbReference type="EMBL" id="GAA2532159.1"/>
    </source>
</evidence>
<dbReference type="Proteomes" id="UP001501095">
    <property type="component" value="Unassembled WGS sequence"/>
</dbReference>
<dbReference type="Gene3D" id="3.40.50.1580">
    <property type="entry name" value="Nucleoside phosphorylase domain"/>
    <property type="match status" value="1"/>
</dbReference>
<organism evidence="2 3">
    <name type="scientific">Streptomyces levis</name>
    <dbReference type="NCBI Taxonomy" id="285566"/>
    <lineage>
        <taxon>Bacteria</taxon>
        <taxon>Bacillati</taxon>
        <taxon>Actinomycetota</taxon>
        <taxon>Actinomycetes</taxon>
        <taxon>Kitasatosporales</taxon>
        <taxon>Streptomycetaceae</taxon>
        <taxon>Streptomyces</taxon>
    </lineage>
</organism>
<keyword evidence="3" id="KW-1185">Reference proteome</keyword>
<feature type="region of interest" description="Disordered" evidence="1">
    <location>
        <begin position="21"/>
        <end position="41"/>
    </location>
</feature>
<protein>
    <submittedName>
        <fullName evidence="2">Uncharacterized protein</fullName>
    </submittedName>
</protein>
<name>A0ABP6B3U0_9ACTN</name>
<evidence type="ECO:0000313" key="3">
    <source>
        <dbReference type="Proteomes" id="UP001501095"/>
    </source>
</evidence>